<reference evidence="2 3" key="1">
    <citation type="submission" date="2024-06" db="EMBL/GenBank/DDBJ databases">
        <title>Sorghum-associated microbial communities from plants grown in Nebraska, USA.</title>
        <authorList>
            <person name="Schachtman D."/>
        </authorList>
    </citation>
    <scope>NUCLEOTIDE SEQUENCE [LARGE SCALE GENOMIC DNA]</scope>
    <source>
        <strain evidence="2 3">1073</strain>
    </source>
</reference>
<dbReference type="Pfam" id="PF12728">
    <property type="entry name" value="HTH_17"/>
    <property type="match status" value="1"/>
</dbReference>
<dbReference type="RefSeq" id="WP_354015286.1">
    <property type="nucleotide sequence ID" value="NZ_JBEPMU010000005.1"/>
</dbReference>
<comment type="caution">
    <text evidence="2">The sequence shown here is derived from an EMBL/GenBank/DDBJ whole genome shotgun (WGS) entry which is preliminary data.</text>
</comment>
<dbReference type="InterPro" id="IPR041657">
    <property type="entry name" value="HTH_17"/>
</dbReference>
<proteinExistence type="predicted"/>
<protein>
    <submittedName>
        <fullName evidence="2">Excisionase family DNA binding protein</fullName>
    </submittedName>
</protein>
<dbReference type="EMBL" id="JBEPMU010000005">
    <property type="protein sequence ID" value="MET3653917.1"/>
    <property type="molecule type" value="Genomic_DNA"/>
</dbReference>
<dbReference type="InterPro" id="IPR010093">
    <property type="entry name" value="SinI_DNA-bd"/>
</dbReference>
<evidence type="ECO:0000313" key="3">
    <source>
        <dbReference type="Proteomes" id="UP001549184"/>
    </source>
</evidence>
<gene>
    <name evidence="2" type="ORF">ABIC75_003654</name>
</gene>
<sequence>MTNAVKPTTTEPLVHSMDSACARLSIGKDTLYTLLAQGDLKAFKVGNKPLIPESELQRFIRERMQAAHPR</sequence>
<dbReference type="NCBIfam" id="TIGR01764">
    <property type="entry name" value="excise"/>
    <property type="match status" value="1"/>
</dbReference>
<name>A0ABV2JYL4_9GAMM</name>
<feature type="domain" description="Helix-turn-helix" evidence="1">
    <location>
        <begin position="20"/>
        <end position="63"/>
    </location>
</feature>
<evidence type="ECO:0000313" key="2">
    <source>
        <dbReference type="EMBL" id="MET3653917.1"/>
    </source>
</evidence>
<accession>A0ABV2JYL4</accession>
<organism evidence="2 3">
    <name type="scientific">Dyella japonica</name>
    <dbReference type="NCBI Taxonomy" id="231455"/>
    <lineage>
        <taxon>Bacteria</taxon>
        <taxon>Pseudomonadati</taxon>
        <taxon>Pseudomonadota</taxon>
        <taxon>Gammaproteobacteria</taxon>
        <taxon>Lysobacterales</taxon>
        <taxon>Rhodanobacteraceae</taxon>
        <taxon>Dyella</taxon>
    </lineage>
</organism>
<dbReference type="Proteomes" id="UP001549184">
    <property type="component" value="Unassembled WGS sequence"/>
</dbReference>
<evidence type="ECO:0000259" key="1">
    <source>
        <dbReference type="Pfam" id="PF12728"/>
    </source>
</evidence>
<keyword evidence="3" id="KW-1185">Reference proteome</keyword>